<evidence type="ECO:0000256" key="2">
    <source>
        <dbReference type="SAM" id="SignalP"/>
    </source>
</evidence>
<comment type="caution">
    <text evidence="3">The sequence shown here is derived from an EMBL/GenBank/DDBJ whole genome shotgun (WGS) entry which is preliminary data.</text>
</comment>
<name>A0A927E642_9HYPH</name>
<evidence type="ECO:0000256" key="1">
    <source>
        <dbReference type="SAM" id="MobiDB-lite"/>
    </source>
</evidence>
<sequence>MTASAVRSAILVLALTATAAAGAAERLTGPQIRQAFEGNTVTGLYSGSNLPFSEYHHADGRALGHNRHVPNTDACWTTTEDAVCYYYGPVDKRRTYCFTIETSGALYVIRNRPSGRINGLARIEPGDPHGFVKKSENWVCDGLISRAPGRGKLASILSNEAGSHEDDAMKQGAGATSPIGETRSHPGR</sequence>
<feature type="signal peptide" evidence="2">
    <location>
        <begin position="1"/>
        <end position="23"/>
    </location>
</feature>
<protein>
    <submittedName>
        <fullName evidence="3">Uncharacterized protein</fullName>
    </submittedName>
</protein>
<dbReference type="EMBL" id="JACXWY010000001">
    <property type="protein sequence ID" value="MBD3844320.1"/>
    <property type="molecule type" value="Genomic_DNA"/>
</dbReference>
<keyword evidence="2" id="KW-0732">Signal</keyword>
<keyword evidence="4" id="KW-1185">Reference proteome</keyword>
<gene>
    <name evidence="3" type="ORF">IED13_01320</name>
</gene>
<dbReference type="RefSeq" id="WP_191123118.1">
    <property type="nucleotide sequence ID" value="NZ_JACXWY010000001.1"/>
</dbReference>
<accession>A0A927E642</accession>
<evidence type="ECO:0000313" key="4">
    <source>
        <dbReference type="Proteomes" id="UP000619295"/>
    </source>
</evidence>
<proteinExistence type="predicted"/>
<dbReference type="Proteomes" id="UP000619295">
    <property type="component" value="Unassembled WGS sequence"/>
</dbReference>
<dbReference type="AlphaFoldDB" id="A0A927E642"/>
<organism evidence="3 4">
    <name type="scientific">Bosea spartocytisi</name>
    <dbReference type="NCBI Taxonomy" id="2773451"/>
    <lineage>
        <taxon>Bacteria</taxon>
        <taxon>Pseudomonadati</taxon>
        <taxon>Pseudomonadota</taxon>
        <taxon>Alphaproteobacteria</taxon>
        <taxon>Hyphomicrobiales</taxon>
        <taxon>Boseaceae</taxon>
        <taxon>Bosea</taxon>
    </lineage>
</organism>
<feature type="chain" id="PRO_5037887181" evidence="2">
    <location>
        <begin position="24"/>
        <end position="188"/>
    </location>
</feature>
<reference evidence="3" key="1">
    <citation type="submission" date="2020-09" db="EMBL/GenBank/DDBJ databases">
        <title>Bosea spartocytisi sp. nov. a root nodule endophyte of Spartocytisus supranubius in the high mountain ecosystem fo the Teide National Park (Canary Islands, Spain).</title>
        <authorList>
            <person name="Pulido-Suarez L."/>
            <person name="Peix A."/>
            <person name="Igual J.M."/>
            <person name="Socas-Perez N."/>
            <person name="Velazquez E."/>
            <person name="Flores-Felix J.D."/>
            <person name="Leon-Barrios M."/>
        </authorList>
    </citation>
    <scope>NUCLEOTIDE SEQUENCE</scope>
    <source>
        <strain evidence="3">SSUT16</strain>
    </source>
</reference>
<feature type="region of interest" description="Disordered" evidence="1">
    <location>
        <begin position="161"/>
        <end position="188"/>
    </location>
</feature>
<evidence type="ECO:0000313" key="3">
    <source>
        <dbReference type="EMBL" id="MBD3844320.1"/>
    </source>
</evidence>